<feature type="domain" description="HD-Zip IV C-terminal" evidence="1">
    <location>
        <begin position="1"/>
        <end position="103"/>
    </location>
</feature>
<sequence>QDTCTDATGSLLVYVIVDSSKINTVLRGGGGGGDSSCVEILPNEISIAPDLSQHYSANNYNGGNDNEFCSGSLVTIRFQILVGNLSTTDPPEKSIIDANDIISYNS</sequence>
<dbReference type="InterPro" id="IPR057993">
    <property type="entry name" value="HD-Zip_IV_C"/>
</dbReference>
<dbReference type="PANTHER" id="PTHR45654">
    <property type="entry name" value="HOMEOBOX-LEUCINE ZIPPER PROTEIN MERISTEM L1"/>
    <property type="match status" value="1"/>
</dbReference>
<dbReference type="AlphaFoldDB" id="A0AAF0R2G9"/>
<reference evidence="2" key="1">
    <citation type="submission" date="2023-08" db="EMBL/GenBank/DDBJ databases">
        <title>A de novo genome assembly of Solanum verrucosum Schlechtendal, a Mexican diploid species geographically isolated from the other diploid A-genome species in potato relatives.</title>
        <authorList>
            <person name="Hosaka K."/>
        </authorList>
    </citation>
    <scope>NUCLEOTIDE SEQUENCE</scope>
    <source>
        <tissue evidence="2">Young leaves</tissue>
    </source>
</reference>
<proteinExistence type="predicted"/>
<dbReference type="PANTHER" id="PTHR45654:SF20">
    <property type="entry name" value="HOMEOBOX PROTEIN"/>
    <property type="match status" value="1"/>
</dbReference>
<organism evidence="2 3">
    <name type="scientific">Solanum verrucosum</name>
    <dbReference type="NCBI Taxonomy" id="315347"/>
    <lineage>
        <taxon>Eukaryota</taxon>
        <taxon>Viridiplantae</taxon>
        <taxon>Streptophyta</taxon>
        <taxon>Embryophyta</taxon>
        <taxon>Tracheophyta</taxon>
        <taxon>Spermatophyta</taxon>
        <taxon>Magnoliopsida</taxon>
        <taxon>eudicotyledons</taxon>
        <taxon>Gunneridae</taxon>
        <taxon>Pentapetalae</taxon>
        <taxon>asterids</taxon>
        <taxon>lamiids</taxon>
        <taxon>Solanales</taxon>
        <taxon>Solanaceae</taxon>
        <taxon>Solanoideae</taxon>
        <taxon>Solaneae</taxon>
        <taxon>Solanum</taxon>
    </lineage>
</organism>
<evidence type="ECO:0000259" key="1">
    <source>
        <dbReference type="Pfam" id="PF25797"/>
    </source>
</evidence>
<dbReference type="InterPro" id="IPR042160">
    <property type="entry name" value="HD-Zip_IV"/>
</dbReference>
<dbReference type="Proteomes" id="UP001234989">
    <property type="component" value="Chromosome 6"/>
</dbReference>
<evidence type="ECO:0000313" key="3">
    <source>
        <dbReference type="Proteomes" id="UP001234989"/>
    </source>
</evidence>
<accession>A0AAF0R2G9</accession>
<protein>
    <recommendedName>
        <fullName evidence="1">HD-Zip IV C-terminal domain-containing protein</fullName>
    </recommendedName>
</protein>
<gene>
    <name evidence="2" type="ORF">MTR67_026555</name>
</gene>
<evidence type="ECO:0000313" key="2">
    <source>
        <dbReference type="EMBL" id="WMV33170.1"/>
    </source>
</evidence>
<name>A0AAF0R2G9_SOLVR</name>
<keyword evidence="3" id="KW-1185">Reference proteome</keyword>
<dbReference type="EMBL" id="CP133617">
    <property type="protein sequence ID" value="WMV33170.1"/>
    <property type="molecule type" value="Genomic_DNA"/>
</dbReference>
<dbReference type="Pfam" id="PF25797">
    <property type="entry name" value="PDF2_C"/>
    <property type="match status" value="1"/>
</dbReference>
<feature type="non-terminal residue" evidence="2">
    <location>
        <position position="1"/>
    </location>
</feature>